<name>A0A1H9T4R7_9FIRM</name>
<accession>A0A1H9T4R7</accession>
<evidence type="ECO:0000256" key="1">
    <source>
        <dbReference type="SAM" id="Phobius"/>
    </source>
</evidence>
<dbReference type="GO" id="GO:0004175">
    <property type="term" value="F:endopeptidase activity"/>
    <property type="evidence" value="ECO:0007669"/>
    <property type="project" value="UniProtKB-ARBA"/>
</dbReference>
<feature type="domain" description="CAAX prenyl protease 2/Lysostaphin resistance protein A-like" evidence="2">
    <location>
        <begin position="136"/>
        <end position="222"/>
    </location>
</feature>
<dbReference type="EMBL" id="FOGW01000014">
    <property type="protein sequence ID" value="SER92250.1"/>
    <property type="molecule type" value="Genomic_DNA"/>
</dbReference>
<feature type="transmembrane region" description="Helical" evidence="1">
    <location>
        <begin position="191"/>
        <end position="216"/>
    </location>
</feature>
<evidence type="ECO:0000313" key="3">
    <source>
        <dbReference type="EMBL" id="SER92250.1"/>
    </source>
</evidence>
<evidence type="ECO:0000259" key="2">
    <source>
        <dbReference type="Pfam" id="PF02517"/>
    </source>
</evidence>
<keyword evidence="1" id="KW-1133">Transmembrane helix</keyword>
<feature type="transmembrane region" description="Helical" evidence="1">
    <location>
        <begin position="236"/>
        <end position="258"/>
    </location>
</feature>
<keyword evidence="1" id="KW-0812">Transmembrane</keyword>
<organism evidence="3 4">
    <name type="scientific">Lachnobacterium bovis</name>
    <dbReference type="NCBI Taxonomy" id="140626"/>
    <lineage>
        <taxon>Bacteria</taxon>
        <taxon>Bacillati</taxon>
        <taxon>Bacillota</taxon>
        <taxon>Clostridia</taxon>
        <taxon>Lachnospirales</taxon>
        <taxon>Lachnospiraceae</taxon>
        <taxon>Lachnobacterium</taxon>
    </lineage>
</organism>
<protein>
    <recommendedName>
        <fullName evidence="2">CAAX prenyl protease 2/Lysostaphin resistance protein A-like domain-containing protein</fullName>
    </recommendedName>
</protein>
<dbReference type="Proteomes" id="UP000182471">
    <property type="component" value="Unassembled WGS sequence"/>
</dbReference>
<dbReference type="PANTHER" id="PTHR43592">
    <property type="entry name" value="CAAX AMINO TERMINAL PROTEASE"/>
    <property type="match status" value="1"/>
</dbReference>
<feature type="transmembrane region" description="Helical" evidence="1">
    <location>
        <begin position="7"/>
        <end position="31"/>
    </location>
</feature>
<gene>
    <name evidence="3" type="ORF">SAMN02910429_01486</name>
</gene>
<dbReference type="Pfam" id="PF02517">
    <property type="entry name" value="Rce1-like"/>
    <property type="match status" value="1"/>
</dbReference>
<proteinExistence type="predicted"/>
<keyword evidence="4" id="KW-1185">Reference proteome</keyword>
<sequence>MKRVGFFFAGFSAILLGFASQFFSTFFYIFFRKFFNILSLNHDSFNIDTGYIMIMYSVVLIFFMGFIYHHYLGGSFEVPSVSESYNWNIIGCFLLILPATQFIAGLVQIFYNIISPQVVENYEHIINDSGLGDINIVTMQIYAVIFAPLAEELLFRGFALRMFKKSVPFWCANLLQALAFGLYHMNLVQGTYAFALGVLLGYICEGTGSIYFSMIYHIMFNLWGTLITEMATKISILQGFLGLLYVIMLLASPATFLLTKKAICTRRRNLCLQQKLEYHNMI</sequence>
<evidence type="ECO:0000313" key="4">
    <source>
        <dbReference type="Proteomes" id="UP000182471"/>
    </source>
</evidence>
<dbReference type="GO" id="GO:0080120">
    <property type="term" value="P:CAAX-box protein maturation"/>
    <property type="evidence" value="ECO:0007669"/>
    <property type="project" value="UniProtKB-ARBA"/>
</dbReference>
<dbReference type="RefSeq" id="WP_022750409.1">
    <property type="nucleotide sequence ID" value="NZ_FOGW01000014.1"/>
</dbReference>
<keyword evidence="1" id="KW-0472">Membrane</keyword>
<feature type="transmembrane region" description="Helical" evidence="1">
    <location>
        <begin position="51"/>
        <end position="68"/>
    </location>
</feature>
<feature type="transmembrane region" description="Helical" evidence="1">
    <location>
        <begin position="89"/>
        <end position="114"/>
    </location>
</feature>
<dbReference type="InterPro" id="IPR003675">
    <property type="entry name" value="Rce1/LyrA-like_dom"/>
</dbReference>
<dbReference type="PANTHER" id="PTHR43592:SF15">
    <property type="entry name" value="CAAX AMINO TERMINAL PROTEASE FAMILY PROTEIN"/>
    <property type="match status" value="1"/>
</dbReference>
<dbReference type="AlphaFoldDB" id="A0A1H9T4R7"/>
<reference evidence="4" key="1">
    <citation type="submission" date="2016-10" db="EMBL/GenBank/DDBJ databases">
        <authorList>
            <person name="Varghese N."/>
            <person name="Submissions S."/>
        </authorList>
    </citation>
    <scope>NUCLEOTIDE SEQUENCE [LARGE SCALE GENOMIC DNA]</scope>
    <source>
        <strain evidence="4">S1b</strain>
    </source>
</reference>
<feature type="transmembrane region" description="Helical" evidence="1">
    <location>
        <begin position="134"/>
        <end position="155"/>
    </location>
</feature>